<evidence type="ECO:0000256" key="2">
    <source>
        <dbReference type="ARBA" id="ARBA00004286"/>
    </source>
</evidence>
<organism evidence="13 14">
    <name type="scientific">Wallemia ichthyophaga</name>
    <dbReference type="NCBI Taxonomy" id="245174"/>
    <lineage>
        <taxon>Eukaryota</taxon>
        <taxon>Fungi</taxon>
        <taxon>Dikarya</taxon>
        <taxon>Basidiomycota</taxon>
        <taxon>Wallemiomycotina</taxon>
        <taxon>Wallemiomycetes</taxon>
        <taxon>Wallemiales</taxon>
        <taxon>Wallemiaceae</taxon>
        <taxon>Wallemia</taxon>
    </lineage>
</organism>
<feature type="domain" description="Core Histone H2A/H2B/H3" evidence="11">
    <location>
        <begin position="17"/>
        <end position="96"/>
    </location>
</feature>
<dbReference type="Proteomes" id="UP000306954">
    <property type="component" value="Unassembled WGS sequence"/>
</dbReference>
<dbReference type="GO" id="GO:0005634">
    <property type="term" value="C:nucleus"/>
    <property type="evidence" value="ECO:0007669"/>
    <property type="project" value="UniProtKB-SubCell"/>
</dbReference>
<comment type="subunit">
    <text evidence="9">The nucleosome is a histone octamer containing two molecules each of H2A, H2B, H3 and H4 assembled in one H3-H4 heterotetramer and two H2A-H2B heterodimers. The octamer wraps approximately 147 bp of DNA.</text>
</comment>
<dbReference type="GO" id="GO:0003677">
    <property type="term" value="F:DNA binding"/>
    <property type="evidence" value="ECO:0007669"/>
    <property type="project" value="UniProtKB-KW"/>
</dbReference>
<dbReference type="Pfam" id="PF00125">
    <property type="entry name" value="Histone"/>
    <property type="match status" value="1"/>
</dbReference>
<dbReference type="InterPro" id="IPR002119">
    <property type="entry name" value="Histone_H2A"/>
</dbReference>
<accession>A0A4T0KU68</accession>
<protein>
    <recommendedName>
        <fullName evidence="9">Histone H2A</fullName>
    </recommendedName>
</protein>
<feature type="domain" description="Histone H2A C-terminal" evidence="12">
    <location>
        <begin position="99"/>
        <end position="129"/>
    </location>
</feature>
<keyword evidence="5" id="KW-0007">Acetylation</keyword>
<dbReference type="AlphaFoldDB" id="A0A4T0KU68"/>
<dbReference type="FunFam" id="1.10.20.10:FF:000103">
    <property type="entry name" value="Histone H2A type 1"/>
    <property type="match status" value="1"/>
</dbReference>
<evidence type="ECO:0000256" key="3">
    <source>
        <dbReference type="ARBA" id="ARBA00010691"/>
    </source>
</evidence>
<dbReference type="GO" id="GO:0030527">
    <property type="term" value="F:structural constituent of chromatin"/>
    <property type="evidence" value="ECO:0007669"/>
    <property type="project" value="InterPro"/>
</dbReference>
<proteinExistence type="inferred from homology"/>
<name>A0A4T0KU68_WALIC</name>
<dbReference type="CDD" id="cd00074">
    <property type="entry name" value="HFD_H2A"/>
    <property type="match status" value="1"/>
</dbReference>
<dbReference type="InterPro" id="IPR032454">
    <property type="entry name" value="Histone_H2A_C"/>
</dbReference>
<comment type="similarity">
    <text evidence="3 9">Belongs to the histone H2A family.</text>
</comment>
<dbReference type="SMART" id="SM00414">
    <property type="entry name" value="H2A"/>
    <property type="match status" value="1"/>
</dbReference>
<keyword evidence="8 9" id="KW-0544">Nucleosome core</keyword>
<evidence type="ECO:0000256" key="10">
    <source>
        <dbReference type="SAM" id="MobiDB-lite"/>
    </source>
</evidence>
<evidence type="ECO:0000256" key="1">
    <source>
        <dbReference type="ARBA" id="ARBA00004123"/>
    </source>
</evidence>
<dbReference type="GO" id="GO:0046982">
    <property type="term" value="F:protein heterodimerization activity"/>
    <property type="evidence" value="ECO:0007669"/>
    <property type="project" value="InterPro"/>
</dbReference>
<reference evidence="13 14" key="1">
    <citation type="submission" date="2019-03" db="EMBL/GenBank/DDBJ databases">
        <title>Sequencing 23 genomes of Wallemia ichthyophaga.</title>
        <authorList>
            <person name="Gostincar C."/>
        </authorList>
    </citation>
    <scope>NUCLEOTIDE SEQUENCE [LARGE SCALE GENOMIC DNA]</scope>
    <source>
        <strain evidence="13 14">EXF-8621</strain>
    </source>
</reference>
<evidence type="ECO:0000313" key="13">
    <source>
        <dbReference type="EMBL" id="TIB08184.1"/>
    </source>
</evidence>
<evidence type="ECO:0000256" key="5">
    <source>
        <dbReference type="ARBA" id="ARBA00022990"/>
    </source>
</evidence>
<evidence type="ECO:0000313" key="14">
    <source>
        <dbReference type="Proteomes" id="UP000306954"/>
    </source>
</evidence>
<dbReference type="Pfam" id="PF16211">
    <property type="entry name" value="Histone_H2A_C"/>
    <property type="match status" value="1"/>
</dbReference>
<evidence type="ECO:0000256" key="6">
    <source>
        <dbReference type="ARBA" id="ARBA00023125"/>
    </source>
</evidence>
<sequence length="141" mass="15759">MASTSTRNKGGKGKTHPEEIKKHSRSARAGLIFPVGRIEKNLRQGHYAQRIGQGAAVYMAAVMEYLTAELLELAGNACIDNKRQRITPRHLQLAIRNDEEIDKLLAHVDIMEGGRLPHIQNELLVDRKKSVPVVGDEEDEE</sequence>
<evidence type="ECO:0000259" key="11">
    <source>
        <dbReference type="Pfam" id="PF00125"/>
    </source>
</evidence>
<keyword evidence="4 9" id="KW-0158">Chromosome</keyword>
<keyword evidence="7 9" id="KW-0539">Nucleus</keyword>
<dbReference type="SUPFAM" id="SSF47113">
    <property type="entry name" value="Histone-fold"/>
    <property type="match status" value="1"/>
</dbReference>
<keyword evidence="6 9" id="KW-0238">DNA-binding</keyword>
<dbReference type="InterPro" id="IPR032458">
    <property type="entry name" value="Histone_H2A_CS"/>
</dbReference>
<dbReference type="InterPro" id="IPR007125">
    <property type="entry name" value="H2A/H2B/H3"/>
</dbReference>
<gene>
    <name evidence="13" type="ORF">E3P90_03780</name>
</gene>
<comment type="caution">
    <text evidence="13">The sequence shown here is derived from an EMBL/GenBank/DDBJ whole genome shotgun (WGS) entry which is preliminary data.</text>
</comment>
<dbReference type="Gene3D" id="1.10.20.10">
    <property type="entry name" value="Histone, subunit A"/>
    <property type="match status" value="1"/>
</dbReference>
<evidence type="ECO:0000256" key="9">
    <source>
        <dbReference type="RuleBase" id="RU003767"/>
    </source>
</evidence>
<dbReference type="OrthoDB" id="9421954at2759"/>
<dbReference type="PRINTS" id="PR00620">
    <property type="entry name" value="HISTONEH2A"/>
</dbReference>
<evidence type="ECO:0000256" key="8">
    <source>
        <dbReference type="ARBA" id="ARBA00023269"/>
    </source>
</evidence>
<dbReference type="PROSITE" id="PS00046">
    <property type="entry name" value="HISTONE_H2A"/>
    <property type="match status" value="1"/>
</dbReference>
<evidence type="ECO:0000256" key="7">
    <source>
        <dbReference type="ARBA" id="ARBA00023242"/>
    </source>
</evidence>
<dbReference type="InterPro" id="IPR009072">
    <property type="entry name" value="Histone-fold"/>
</dbReference>
<dbReference type="EMBL" id="SPOF01000064">
    <property type="protein sequence ID" value="TIB08184.1"/>
    <property type="molecule type" value="Genomic_DNA"/>
</dbReference>
<dbReference type="PANTHER" id="PTHR23430">
    <property type="entry name" value="HISTONE H2A"/>
    <property type="match status" value="1"/>
</dbReference>
<comment type="subcellular location">
    <subcellularLocation>
        <location evidence="2">Chromosome</location>
    </subcellularLocation>
    <subcellularLocation>
        <location evidence="1 9">Nucleus</location>
    </subcellularLocation>
</comment>
<dbReference type="GO" id="GO:0000786">
    <property type="term" value="C:nucleosome"/>
    <property type="evidence" value="ECO:0007669"/>
    <property type="project" value="UniProtKB-KW"/>
</dbReference>
<feature type="region of interest" description="Disordered" evidence="10">
    <location>
        <begin position="1"/>
        <end position="26"/>
    </location>
</feature>
<evidence type="ECO:0000259" key="12">
    <source>
        <dbReference type="Pfam" id="PF16211"/>
    </source>
</evidence>
<evidence type="ECO:0000256" key="4">
    <source>
        <dbReference type="ARBA" id="ARBA00022454"/>
    </source>
</evidence>